<evidence type="ECO:0000313" key="2">
    <source>
        <dbReference type="Proteomes" id="UP000251341"/>
    </source>
</evidence>
<protein>
    <submittedName>
        <fullName evidence="1">Uncharacterized protein</fullName>
    </submittedName>
</protein>
<keyword evidence="2" id="KW-1185">Reference proteome</keyword>
<proteinExistence type="predicted"/>
<gene>
    <name evidence="1" type="ORF">B9Z44_06185</name>
</gene>
<dbReference type="Proteomes" id="UP000251341">
    <property type="component" value="Unassembled WGS sequence"/>
</dbReference>
<reference evidence="1 2" key="1">
    <citation type="submission" date="2017-04" db="EMBL/GenBank/DDBJ databases">
        <title>Unexpected and diverse lifestyles within the genus Limnohabitans.</title>
        <authorList>
            <person name="Kasalicky V."/>
            <person name="Mehrshad M."/>
            <person name="Andrei S.-A."/>
            <person name="Salcher M."/>
            <person name="Kratochvilova H."/>
            <person name="Simek K."/>
            <person name="Ghai R."/>
        </authorList>
    </citation>
    <scope>NUCLEOTIDE SEQUENCE [LARGE SCALE GENOMIC DNA]</scope>
    <source>
        <strain evidence="1 2">MWH-C5</strain>
    </source>
</reference>
<organism evidence="1 2">
    <name type="scientific">Limnohabitans curvus</name>
    <dbReference type="NCBI Taxonomy" id="323423"/>
    <lineage>
        <taxon>Bacteria</taxon>
        <taxon>Pseudomonadati</taxon>
        <taxon>Pseudomonadota</taxon>
        <taxon>Betaproteobacteria</taxon>
        <taxon>Burkholderiales</taxon>
        <taxon>Comamonadaceae</taxon>
        <taxon>Limnohabitans</taxon>
    </lineage>
</organism>
<name>A0A315EMT4_9BURK</name>
<accession>A0A315EMT4</accession>
<dbReference type="AlphaFoldDB" id="A0A315EMT4"/>
<comment type="caution">
    <text evidence="1">The sequence shown here is derived from an EMBL/GenBank/DDBJ whole genome shotgun (WGS) entry which is preliminary data.</text>
</comment>
<dbReference type="RefSeq" id="WP_108401969.1">
    <property type="nucleotide sequence ID" value="NZ_NESP01000001.1"/>
</dbReference>
<evidence type="ECO:0000313" key="1">
    <source>
        <dbReference type="EMBL" id="PUE59196.1"/>
    </source>
</evidence>
<dbReference type="EMBL" id="NESP01000001">
    <property type="protein sequence ID" value="PUE59196.1"/>
    <property type="molecule type" value="Genomic_DNA"/>
</dbReference>
<sequence>MQKPTPELVKQLRRQLDFIRNSASAYDAGHSEEALRIGVAIRVLLHDTKFSSSLLNQMGRKESLKLITTAKEIPEDLLAELDFGECLAGMVIGSSIEYSPVPDGMPTLSCIEWWAQPVFIRDKVMYTRKDVVLSAANKDGGAHVDEPDEKLQALQTAFWTKTQTNADGKTTTIPMEDNHFRMLRRFADELLLSSELLVLAN</sequence>